<evidence type="ECO:0000313" key="2">
    <source>
        <dbReference type="EMBL" id="SKB09102.1"/>
    </source>
</evidence>
<keyword evidence="3" id="KW-1185">Reference proteome</keyword>
<feature type="compositionally biased region" description="Low complexity" evidence="1">
    <location>
        <begin position="54"/>
        <end position="64"/>
    </location>
</feature>
<feature type="compositionally biased region" description="Basic and acidic residues" evidence="1">
    <location>
        <begin position="11"/>
        <end position="20"/>
    </location>
</feature>
<dbReference type="STRING" id="1736691.SAMN06295964_2481"/>
<proteinExistence type="predicted"/>
<evidence type="ECO:0000313" key="3">
    <source>
        <dbReference type="Proteomes" id="UP000191040"/>
    </source>
</evidence>
<dbReference type="EMBL" id="LT796768">
    <property type="protein sequence ID" value="SKB09102.1"/>
    <property type="molecule type" value="Genomic_DNA"/>
</dbReference>
<sequence length="73" mass="7312">MNSTPANGDQAEGKADKLADDLTVDPQHQNVSEPGGDEQEAGTETVPGVEGPEGVPDLPVTDDPGTGGPGDDD</sequence>
<gene>
    <name evidence="2" type="ORF">SAMN06295964_2481</name>
</gene>
<organism evidence="2 3">
    <name type="scientific">Aeromicrobium choanae</name>
    <dbReference type="NCBI Taxonomy" id="1736691"/>
    <lineage>
        <taxon>Bacteria</taxon>
        <taxon>Bacillati</taxon>
        <taxon>Actinomycetota</taxon>
        <taxon>Actinomycetes</taxon>
        <taxon>Propionibacteriales</taxon>
        <taxon>Nocardioidaceae</taxon>
        <taxon>Aeromicrobium</taxon>
    </lineage>
</organism>
<feature type="region of interest" description="Disordered" evidence="1">
    <location>
        <begin position="1"/>
        <end position="73"/>
    </location>
</feature>
<reference evidence="3" key="1">
    <citation type="submission" date="2017-02" db="EMBL/GenBank/DDBJ databases">
        <authorList>
            <person name="Varghese N."/>
            <person name="Submissions S."/>
        </authorList>
    </citation>
    <scope>NUCLEOTIDE SEQUENCE [LARGE SCALE GENOMIC DNA]</scope>
    <source>
        <strain evidence="3">9H-4</strain>
    </source>
</reference>
<dbReference type="AlphaFoldDB" id="A0A1T4Z4X2"/>
<evidence type="ECO:0000256" key="1">
    <source>
        <dbReference type="SAM" id="MobiDB-lite"/>
    </source>
</evidence>
<dbReference type="Proteomes" id="UP000191040">
    <property type="component" value="Chromosome I"/>
</dbReference>
<name>A0A1T4Z4X2_9ACTN</name>
<protein>
    <submittedName>
        <fullName evidence="2">Uncharacterized protein</fullName>
    </submittedName>
</protein>
<accession>A0A1T4Z4X2</accession>
<dbReference type="RefSeq" id="WP_078700448.1">
    <property type="nucleotide sequence ID" value="NZ_LT796768.1"/>
</dbReference>